<dbReference type="Gene3D" id="2.40.128.130">
    <property type="entry name" value="Autotransporter beta-domain"/>
    <property type="match status" value="1"/>
</dbReference>
<dbReference type="AlphaFoldDB" id="A0A8H8WQC9"/>
<dbReference type="SUPFAM" id="SSF51126">
    <property type="entry name" value="Pectin lyase-like"/>
    <property type="match status" value="1"/>
</dbReference>
<dbReference type="Pfam" id="PF12951">
    <property type="entry name" value="PATR"/>
    <property type="match status" value="2"/>
</dbReference>
<dbReference type="PANTHER" id="PTHR35037">
    <property type="entry name" value="C-TERMINAL REGION OF AIDA-LIKE PROTEIN"/>
    <property type="match status" value="1"/>
</dbReference>
<organism evidence="4 5">
    <name type="scientific">Methylobacterium indicum</name>
    <dbReference type="NCBI Taxonomy" id="1775910"/>
    <lineage>
        <taxon>Bacteria</taxon>
        <taxon>Pseudomonadati</taxon>
        <taxon>Pseudomonadota</taxon>
        <taxon>Alphaproteobacteria</taxon>
        <taxon>Hyphomicrobiales</taxon>
        <taxon>Methylobacteriaceae</taxon>
        <taxon>Methylobacterium</taxon>
    </lineage>
</organism>
<dbReference type="InterPro" id="IPR000326">
    <property type="entry name" value="PAP2/HPO"/>
</dbReference>
<protein>
    <submittedName>
        <fullName evidence="4">Autotransporter</fullName>
    </submittedName>
</protein>
<dbReference type="GO" id="GO:0003993">
    <property type="term" value="F:acid phosphatase activity"/>
    <property type="evidence" value="ECO:0007669"/>
    <property type="project" value="InterPro"/>
</dbReference>
<dbReference type="PROSITE" id="PS51208">
    <property type="entry name" value="AUTOTRANSPORTER"/>
    <property type="match status" value="1"/>
</dbReference>
<dbReference type="PRINTS" id="PR00483">
    <property type="entry name" value="BACPHPHTASE"/>
</dbReference>
<evidence type="ECO:0000313" key="4">
    <source>
        <dbReference type="EMBL" id="BCM82408.1"/>
    </source>
</evidence>
<dbReference type="Pfam" id="PF01569">
    <property type="entry name" value="PAP2"/>
    <property type="match status" value="1"/>
</dbReference>
<dbReference type="Gene3D" id="1.20.144.10">
    <property type="entry name" value="Phosphatidic acid phosphatase type 2/haloperoxidase"/>
    <property type="match status" value="1"/>
</dbReference>
<sequence>MRPTLHAALLAATCLFPIDAWAQGVPTSPPVGFPNSTSVTPGTVMNRVLDSYAGLLAGDPAALTRNYQTVVAMTQGRTDAQTLAAIHDDRTGQAYSILNGLGPLTSAYLTGAGASVTGTSPNSLTPTAYVATTLADYAASIRTGNDASAGATTFGNGTATPLAAAVGFINDVARANASTEPAKRIFARSQGDAPAINPLDPRFNAYSATTNKTGLSTRDTAGLVVPTYLQNFPVPAVYGTADRWVRGFTVTQAMIDANGGRPLTVPNVGTFSGSTFTPTTFSVGDYVPGIGTSPRPYRVSTGVAVPTLLQPVINSTNPYADGAYPSGHTNSGYLQALATAFLVPERGQQLLTRASELGNNRILAGMHSPFDVMGGRMESSAIVATNIYGALYDSAGNRLDWTDPANKAAYGVYQAYRQTQSYLASTCGAASVASCLNAAAAAGTTDAFGDAARNKADYTARLTYGFQPTGTVAPMTTADVPLQAQVLLLTRFPYLTDAQRTEILASTGLPSGYPVLSGNTYDGWGRLNLYAAFDGYGAFTRAVTVTMDAGQGGTSAFDTWRNDIAGQGSLTKAGSGTLVLTGANTYAGGTTVAGGTLVGHARAFGSGAIRNDASLVLDQAVDGTMANALSGTGTLAKINAGTLTLTGQSAFTGATAVLGGGLAVNGSLAGSVVTVGAGGLLGGTGTVGGVAAQSGATVAPGGSLGTLTVAGNASFAAGSTFQVEANASGQSDRLAVTGAATIQGGTVQVLAANGAYAPRTGYTILSAAGGISGTFAGVASNLAFLTPTLRYQPAEVDLTLTRNDVAFAAIARTRNQAAVATAIQGAGAGSGVYDRTVGLTTPEAVTAFQALTGDIHASAVSAAYETAFFVREAILDRLRWSGEATRDYGSLPATYTADLPGRAAPVAPVPVRVLDPRVFGLWGQGFGSFGQARNDGNAVTLNRDTAGFVLGADIRLESGLRLGVAGGYTRTTLDAPGQTASGSIESGFGGVYGGYEAGPFALRLGAVYADNSLRLRRSVVFPGVSETESARYGGSTVQGFGEIGYRIALAAGTLGKASASFIEPFVGGAYVGIDRDRFAETGGVAALSGASRLAEIPTLTAGIRGQTEVDLSFGAPVSLHGLVGYRRAFGDVIPTALLAFGTGPSFVTAGIPISRDALVASAGLDLRVSQAATIGVSYTGQVGSRAEDHAMKGSFTYRF</sequence>
<dbReference type="InterPro" id="IPR036938">
    <property type="entry name" value="PAP2/HPO_sf"/>
</dbReference>
<dbReference type="PANTHER" id="PTHR35037:SF3">
    <property type="entry name" value="C-TERMINAL REGION OF AIDA-LIKE PROTEIN"/>
    <property type="match status" value="1"/>
</dbReference>
<accession>A0A8H8WQC9</accession>
<dbReference type="InterPro" id="IPR051551">
    <property type="entry name" value="Autotransporter_adhesion"/>
</dbReference>
<evidence type="ECO:0000256" key="2">
    <source>
        <dbReference type="SAM" id="SignalP"/>
    </source>
</evidence>
<dbReference type="SUPFAM" id="SSF48317">
    <property type="entry name" value="Acid phosphatase/Vanadium-dependent haloperoxidase"/>
    <property type="match status" value="2"/>
</dbReference>
<dbReference type="InterPro" id="IPR036709">
    <property type="entry name" value="Autotransporte_beta_dom_sf"/>
</dbReference>
<dbReference type="InterPro" id="IPR013425">
    <property type="entry name" value="Autotrns_rpt"/>
</dbReference>
<name>A0A8H8WQC9_9HYPH</name>
<dbReference type="InterPro" id="IPR001011">
    <property type="entry name" value="Acid_Pase_classA_bac"/>
</dbReference>
<dbReference type="SUPFAM" id="SSF103515">
    <property type="entry name" value="Autotransporter"/>
    <property type="match status" value="1"/>
</dbReference>
<gene>
    <name evidence="4" type="ORF">mvi_08690</name>
</gene>
<dbReference type="NCBIfam" id="TIGR02601">
    <property type="entry name" value="autotrns_rpt"/>
    <property type="match status" value="1"/>
</dbReference>
<evidence type="ECO:0000256" key="1">
    <source>
        <dbReference type="ARBA" id="ARBA00022729"/>
    </source>
</evidence>
<dbReference type="SMART" id="SM00869">
    <property type="entry name" value="Autotransporter"/>
    <property type="match status" value="1"/>
</dbReference>
<evidence type="ECO:0000313" key="5">
    <source>
        <dbReference type="Proteomes" id="UP000663508"/>
    </source>
</evidence>
<feature type="chain" id="PRO_5034083517" evidence="2">
    <location>
        <begin position="23"/>
        <end position="1199"/>
    </location>
</feature>
<proteinExistence type="predicted"/>
<dbReference type="KEGG" id="mind:mvi_08690"/>
<dbReference type="GO" id="GO:0030288">
    <property type="term" value="C:outer membrane-bounded periplasmic space"/>
    <property type="evidence" value="ECO:0007669"/>
    <property type="project" value="InterPro"/>
</dbReference>
<dbReference type="InterPro" id="IPR011050">
    <property type="entry name" value="Pectin_lyase_fold/virulence"/>
</dbReference>
<dbReference type="InterPro" id="IPR005546">
    <property type="entry name" value="Autotransporte_beta"/>
</dbReference>
<feature type="signal peptide" evidence="2">
    <location>
        <begin position="1"/>
        <end position="22"/>
    </location>
</feature>
<keyword evidence="1 2" id="KW-0732">Signal</keyword>
<dbReference type="Pfam" id="PF03797">
    <property type="entry name" value="Autotransporter"/>
    <property type="match status" value="1"/>
</dbReference>
<evidence type="ECO:0000259" key="3">
    <source>
        <dbReference type="PROSITE" id="PS51208"/>
    </source>
</evidence>
<dbReference type="GO" id="GO:0019867">
    <property type="term" value="C:outer membrane"/>
    <property type="evidence" value="ECO:0007669"/>
    <property type="project" value="InterPro"/>
</dbReference>
<dbReference type="NCBIfam" id="TIGR01414">
    <property type="entry name" value="autotrans_barl"/>
    <property type="match status" value="1"/>
</dbReference>
<reference evidence="4" key="1">
    <citation type="submission" date="2020-11" db="EMBL/GenBank/DDBJ databases">
        <title>Complete genome sequence of a novel pathogenic Methylobacterium strain isolated from rice in Vietnam.</title>
        <authorList>
            <person name="Lai K."/>
            <person name="Okazaki S."/>
            <person name="Higashi K."/>
            <person name="Mori H."/>
            <person name="Toyoda A."/>
            <person name="Kurokawa K."/>
        </authorList>
    </citation>
    <scope>NUCLEOTIDE SEQUENCE</scope>
    <source>
        <strain evidence="4">VL1</strain>
    </source>
</reference>
<dbReference type="Proteomes" id="UP000663508">
    <property type="component" value="Chromosome"/>
</dbReference>
<dbReference type="InterPro" id="IPR006315">
    <property type="entry name" value="OM_autotransptr_brl_dom"/>
</dbReference>
<feature type="domain" description="Autotransporter" evidence="3">
    <location>
        <begin position="914"/>
        <end position="1199"/>
    </location>
</feature>
<dbReference type="EMBL" id="AP024145">
    <property type="protein sequence ID" value="BCM82408.1"/>
    <property type="molecule type" value="Genomic_DNA"/>
</dbReference>
<dbReference type="RefSeq" id="WP_244748860.1">
    <property type="nucleotide sequence ID" value="NZ_AP024145.1"/>
</dbReference>